<dbReference type="Pfam" id="PF07690">
    <property type="entry name" value="MFS_1"/>
    <property type="match status" value="1"/>
</dbReference>
<dbReference type="OrthoDB" id="1577640at2759"/>
<feature type="domain" description="Major facilitator superfamily (MFS) profile" evidence="4">
    <location>
        <begin position="391"/>
        <end position="775"/>
    </location>
</feature>
<gene>
    <name evidence="5" type="primary">ygaY</name>
    <name evidence="5" type="ORF">Cob_v006268</name>
</gene>
<feature type="compositionally biased region" description="Low complexity" evidence="2">
    <location>
        <begin position="294"/>
        <end position="309"/>
    </location>
</feature>
<reference evidence="6" key="1">
    <citation type="journal article" date="2013" name="New Phytol.">
        <title>Comparative genomic and transcriptomic analyses reveal the hemibiotrophic stage shift of Colletotrichum fungi.</title>
        <authorList>
            <person name="Gan P."/>
            <person name="Ikeda K."/>
            <person name="Irieda H."/>
            <person name="Narusaka M."/>
            <person name="O'Connell R.J."/>
            <person name="Narusaka Y."/>
            <person name="Takano Y."/>
            <person name="Kubo Y."/>
            <person name="Shirasu K."/>
        </authorList>
    </citation>
    <scope>NUCLEOTIDE SEQUENCE [LARGE SCALE GENOMIC DNA]</scope>
    <source>
        <strain evidence="6">104-T / ATCC 96160 / CBS 514.97 / LARS 414 / MAFF 240422</strain>
    </source>
</reference>
<dbReference type="PANTHER" id="PTHR42910">
    <property type="entry name" value="TRANSPORTER SCO4007-RELATED"/>
    <property type="match status" value="1"/>
</dbReference>
<feature type="region of interest" description="Disordered" evidence="2">
    <location>
        <begin position="269"/>
        <end position="362"/>
    </location>
</feature>
<proteinExistence type="predicted"/>
<feature type="compositionally biased region" description="Basic and acidic residues" evidence="2">
    <location>
        <begin position="320"/>
        <end position="334"/>
    </location>
</feature>
<feature type="transmembrane region" description="Helical" evidence="3">
    <location>
        <begin position="587"/>
        <end position="611"/>
    </location>
</feature>
<dbReference type="InterPro" id="IPR011701">
    <property type="entry name" value="MFS"/>
</dbReference>
<dbReference type="SUPFAM" id="SSF103473">
    <property type="entry name" value="MFS general substrate transporter"/>
    <property type="match status" value="1"/>
</dbReference>
<dbReference type="Gene3D" id="1.20.58.340">
    <property type="entry name" value="Magnesium transport protein CorA, transmembrane region"/>
    <property type="match status" value="1"/>
</dbReference>
<keyword evidence="6" id="KW-1185">Reference proteome</keyword>
<dbReference type="GO" id="GO:0016020">
    <property type="term" value="C:membrane"/>
    <property type="evidence" value="ECO:0007669"/>
    <property type="project" value="UniProtKB-SubCell"/>
</dbReference>
<dbReference type="InterPro" id="IPR036259">
    <property type="entry name" value="MFS_trans_sf"/>
</dbReference>
<keyword evidence="3" id="KW-0812">Transmembrane</keyword>
<feature type="transmembrane region" description="Helical" evidence="3">
    <location>
        <begin position="631"/>
        <end position="652"/>
    </location>
</feature>
<accession>A0A484FT97</accession>
<feature type="compositionally biased region" description="Basic and acidic residues" evidence="2">
    <location>
        <begin position="276"/>
        <end position="292"/>
    </location>
</feature>
<evidence type="ECO:0000313" key="5">
    <source>
        <dbReference type="EMBL" id="TDZ20931.1"/>
    </source>
</evidence>
<dbReference type="Gene3D" id="1.20.1250.20">
    <property type="entry name" value="MFS general substrate transporter like domains"/>
    <property type="match status" value="1"/>
</dbReference>
<evidence type="ECO:0000256" key="3">
    <source>
        <dbReference type="SAM" id="Phobius"/>
    </source>
</evidence>
<comment type="caution">
    <text evidence="5">The sequence shown here is derived from an EMBL/GenBank/DDBJ whole genome shotgun (WGS) entry which is preliminary data.</text>
</comment>
<evidence type="ECO:0000259" key="4">
    <source>
        <dbReference type="PROSITE" id="PS50850"/>
    </source>
</evidence>
<comment type="subcellular location">
    <subcellularLocation>
        <location evidence="1">Membrane</location>
        <topology evidence="1">Multi-pass membrane protein</topology>
    </subcellularLocation>
</comment>
<feature type="transmembrane region" description="Helical" evidence="3">
    <location>
        <begin position="430"/>
        <end position="448"/>
    </location>
</feature>
<evidence type="ECO:0000256" key="1">
    <source>
        <dbReference type="ARBA" id="ARBA00004141"/>
    </source>
</evidence>
<reference evidence="6" key="2">
    <citation type="journal article" date="2019" name="Mol. Plant Microbe Interact.">
        <title>Genome sequence resources for four phytopathogenic fungi from the Colletotrichum orbiculare species complex.</title>
        <authorList>
            <person name="Gan P."/>
            <person name="Tsushima A."/>
            <person name="Narusaka M."/>
            <person name="Narusaka Y."/>
            <person name="Takano Y."/>
            <person name="Kubo Y."/>
            <person name="Shirasu K."/>
        </authorList>
    </citation>
    <scope>GENOME REANNOTATION</scope>
    <source>
        <strain evidence="6">104-T / ATCC 96160 / CBS 514.97 / LARS 414 / MAFF 240422</strain>
    </source>
</reference>
<feature type="region of interest" description="Disordered" evidence="2">
    <location>
        <begin position="1207"/>
        <end position="1255"/>
    </location>
</feature>
<keyword evidence="3" id="KW-0472">Membrane</keyword>
<feature type="transmembrane region" description="Helical" evidence="3">
    <location>
        <begin position="487"/>
        <end position="506"/>
    </location>
</feature>
<dbReference type="EMBL" id="AMCV02000016">
    <property type="protein sequence ID" value="TDZ20931.1"/>
    <property type="molecule type" value="Genomic_DNA"/>
</dbReference>
<organism evidence="5 6">
    <name type="scientific">Colletotrichum orbiculare (strain 104-T / ATCC 96160 / CBS 514.97 / LARS 414 / MAFF 240422)</name>
    <name type="common">Cucumber anthracnose fungus</name>
    <name type="synonym">Colletotrichum lagenarium</name>
    <dbReference type="NCBI Taxonomy" id="1213857"/>
    <lineage>
        <taxon>Eukaryota</taxon>
        <taxon>Fungi</taxon>
        <taxon>Dikarya</taxon>
        <taxon>Ascomycota</taxon>
        <taxon>Pezizomycotina</taxon>
        <taxon>Sordariomycetes</taxon>
        <taxon>Hypocreomycetidae</taxon>
        <taxon>Glomerellales</taxon>
        <taxon>Glomerellaceae</taxon>
        <taxon>Colletotrichum</taxon>
        <taxon>Colletotrichum orbiculare species complex</taxon>
    </lineage>
</organism>
<sequence>MSDDHFRRRLSLESVVPHPLSHQELRDPAKDLPTALACELSIHVDQLLVLYRAVSPDDNTLTVLKSFLGALSENGALAFMTDIKTIGRDDARLRDFSNYLIGTLLKPIQSAVALSTVASRPMSPNRDIAEPIAQHADGPESSDRHLQAALKSDCLQRDGYRCVYSHIPDRECAGLGLVSSKGARNTKLCHIIPLALANFEGGGYREREAVANIWFALWRYFPVLVDQIGPYDLNQHRNLVTLNSTAGCIFVNYSLAFAPLSKQENTYGISNFGSMSERRNSADRGGDTDRRHMAVASVAAVRSAGEASSPQESALNSPGKDWENEKTHGEDVRTRIPGVETPSPSPSTSDSSSQHGRDGKPREGVVDLVVGILTWTPPKLRYNPEQPREFTLALNFLFAVAATFTVANLYYNQPVLNKIAETFGVTFERASSVATLMQAGYAAGLLFICPLGDMLRRRPFILAVIWLTAMLWLGLCITNSFAAFSALSFIVGATTVTPQLMLPLVADMAPPHRRASSLSITTSGLMLGMLIARLLSGIVANYTSWRNIYWFAFGAQYLILILLFFFMPDYPSTNPDGLNYFRALWTIVTMLVSEPILVHACIVGFCISSIFTSFWTTLTFLLASPPYEYPSITIGLFSLIGIAAICGGPVYGRLIMDRYVPFMSSVLGQLVILIGCVVGAFTGTFTVAGPVIQAICIDIGIQTAQTANRTAIYTINAKARNRVNTAYMVSVFCGQLTGTAVGNRLYAQGGWRYSGGATIGFIGLSLIISLSKGPRETSWIGWRGGLKLKKDVPKPQPVSPEEGQGAQNGVAGENQAVAAGAGEEKSHVELHTARRQLLSPTPDHALMARYQGLQTSDLFRFDTLALRDDILLIDGRTASKVEYDEYVVFKKDNGIPSGLKPDEEDGDDISFKLNHTEDTPGYQMLDLAFRRGWVVDHNGDFAQDPARDPALILDGRVRRVICHRRNISLDRREDGLTMTAQDLDALDLHPATLQYSRRVTNESRFWSLDQNKLSLILSFSMNPRTPYDFMSMTYDVRNRTATTLVRQSYLPRQHNLENLDEYDQRMEACRGHWAHPFVTPVVLLQVQFMRTEEAVMVNIDHVRSLEWEVSSIAGFEAFEMERERRSKLIRRLTFNANAKQPIVAGPMSMANLMKRAHDVLKESIKLLDTVRWMERVVKLMLQAGDELSQRMSTGELNVRLNEYYASRGDQDQDQDQQDQQGQFNEPPTGPPSRSSASTRRRSLPPAPDPLADPLGNHWHEIRQYLEGLQRMCMGLETDRRMSEARCRAQIDIIYSKMAQEDNVLNARMAVASSRDSSSMKALAVITAIFLPGEFLGTLFGMSMFDWQASGEDAAAEGVSAPDPGTSTNPQDPIPVLSHLFWVYWATVIPLTVGILFAWRAWWVNQDRYFRRHLSRELSEERYWTSDGKPRELEYSFWHDFFYLSVRRDEPPAAASDPYSALDLSATMSADKDEMRSPREATARRGQISFLRTQSLRQRNAVAV</sequence>
<feature type="transmembrane region" description="Helical" evidence="3">
    <location>
        <begin position="460"/>
        <end position="481"/>
    </location>
</feature>
<dbReference type="Proteomes" id="UP000014480">
    <property type="component" value="Unassembled WGS sequence"/>
</dbReference>
<dbReference type="CDD" id="cd17324">
    <property type="entry name" value="MFS_NepI_like"/>
    <property type="match status" value="1"/>
</dbReference>
<feature type="transmembrane region" description="Helical" evidence="3">
    <location>
        <begin position="548"/>
        <end position="566"/>
    </location>
</feature>
<feature type="transmembrane region" description="Helical" evidence="3">
    <location>
        <begin position="518"/>
        <end position="542"/>
    </location>
</feature>
<evidence type="ECO:0000256" key="2">
    <source>
        <dbReference type="SAM" id="MobiDB-lite"/>
    </source>
</evidence>
<protein>
    <submittedName>
        <fullName evidence="5">Uncharacterized transporter YgaY</fullName>
    </submittedName>
</protein>
<feature type="transmembrane region" description="Helical" evidence="3">
    <location>
        <begin position="1381"/>
        <end position="1402"/>
    </location>
</feature>
<feature type="transmembrane region" description="Helical" evidence="3">
    <location>
        <begin position="390"/>
        <end position="410"/>
    </location>
</feature>
<keyword evidence="3" id="KW-1133">Transmembrane helix</keyword>
<name>A0A484FT97_COLOR</name>
<dbReference type="PANTHER" id="PTHR42910:SF1">
    <property type="entry name" value="MAJOR FACILITATOR SUPERFAMILY (MFS) PROFILE DOMAIN-CONTAINING PROTEIN"/>
    <property type="match status" value="1"/>
</dbReference>
<feature type="transmembrane region" description="Helical" evidence="3">
    <location>
        <begin position="659"/>
        <end position="681"/>
    </location>
</feature>
<dbReference type="GO" id="GO:0022857">
    <property type="term" value="F:transmembrane transporter activity"/>
    <property type="evidence" value="ECO:0007669"/>
    <property type="project" value="InterPro"/>
</dbReference>
<dbReference type="STRING" id="1213857.A0A484FT97"/>
<dbReference type="PROSITE" id="PS50850">
    <property type="entry name" value="MFS"/>
    <property type="match status" value="1"/>
</dbReference>
<evidence type="ECO:0000313" key="6">
    <source>
        <dbReference type="Proteomes" id="UP000014480"/>
    </source>
</evidence>
<dbReference type="InterPro" id="IPR020846">
    <property type="entry name" value="MFS_dom"/>
</dbReference>